<dbReference type="PANTHER" id="PTHR30126:SF40">
    <property type="entry name" value="HTH-TYPE TRANSCRIPTIONAL REGULATOR GLTR"/>
    <property type="match status" value="1"/>
</dbReference>
<evidence type="ECO:0000313" key="6">
    <source>
        <dbReference type="EMBL" id="MBU3875230.1"/>
    </source>
</evidence>
<evidence type="ECO:0000256" key="1">
    <source>
        <dbReference type="ARBA" id="ARBA00009437"/>
    </source>
</evidence>
<dbReference type="PROSITE" id="PS50931">
    <property type="entry name" value="HTH_LYSR"/>
    <property type="match status" value="1"/>
</dbReference>
<proteinExistence type="inferred from homology"/>
<dbReference type="PANTHER" id="PTHR30126">
    <property type="entry name" value="HTH-TYPE TRANSCRIPTIONAL REGULATOR"/>
    <property type="match status" value="1"/>
</dbReference>
<dbReference type="RefSeq" id="WP_216240125.1">
    <property type="nucleotide sequence ID" value="NZ_JABACJ020000003.1"/>
</dbReference>
<evidence type="ECO:0000313" key="7">
    <source>
        <dbReference type="Proteomes" id="UP000723714"/>
    </source>
</evidence>
<dbReference type="InterPro" id="IPR005119">
    <property type="entry name" value="LysR_subst-bd"/>
</dbReference>
<organism evidence="6 7">
    <name type="scientific">Faecalicatena faecalis</name>
    <dbReference type="NCBI Taxonomy" id="2726362"/>
    <lineage>
        <taxon>Bacteria</taxon>
        <taxon>Bacillati</taxon>
        <taxon>Bacillota</taxon>
        <taxon>Clostridia</taxon>
        <taxon>Lachnospirales</taxon>
        <taxon>Lachnospiraceae</taxon>
        <taxon>Faecalicatena</taxon>
    </lineage>
</organism>
<name>A0ABS6D1M2_9FIRM</name>
<keyword evidence="2" id="KW-0805">Transcription regulation</keyword>
<comment type="similarity">
    <text evidence="1">Belongs to the LysR transcriptional regulatory family.</text>
</comment>
<keyword evidence="4" id="KW-0804">Transcription</keyword>
<evidence type="ECO:0000259" key="5">
    <source>
        <dbReference type="PROSITE" id="PS50931"/>
    </source>
</evidence>
<reference evidence="6 7" key="1">
    <citation type="submission" date="2021-06" db="EMBL/GenBank/DDBJ databases">
        <title>Faecalicatena sp. nov. isolated from porcine feces.</title>
        <authorList>
            <person name="Oh B.S."/>
            <person name="Lee J.H."/>
        </authorList>
    </citation>
    <scope>NUCLEOTIDE SEQUENCE [LARGE SCALE GENOMIC DNA]</scope>
    <source>
        <strain evidence="6 7">AGMB00832</strain>
    </source>
</reference>
<protein>
    <submittedName>
        <fullName evidence="6">LysR family transcriptional regulator</fullName>
    </submittedName>
</protein>
<dbReference type="Proteomes" id="UP000723714">
    <property type="component" value="Unassembled WGS sequence"/>
</dbReference>
<evidence type="ECO:0000256" key="3">
    <source>
        <dbReference type="ARBA" id="ARBA00023125"/>
    </source>
</evidence>
<gene>
    <name evidence="6" type="ORF">HGO97_005295</name>
</gene>
<evidence type="ECO:0000256" key="4">
    <source>
        <dbReference type="ARBA" id="ARBA00023163"/>
    </source>
</evidence>
<dbReference type="CDD" id="cd08420">
    <property type="entry name" value="PBP2_CysL_like"/>
    <property type="match status" value="1"/>
</dbReference>
<dbReference type="Pfam" id="PF03466">
    <property type="entry name" value="LysR_substrate"/>
    <property type="match status" value="1"/>
</dbReference>
<keyword evidence="3" id="KW-0238">DNA-binding</keyword>
<dbReference type="Pfam" id="PF00126">
    <property type="entry name" value="HTH_1"/>
    <property type="match status" value="1"/>
</dbReference>
<evidence type="ECO:0000256" key="2">
    <source>
        <dbReference type="ARBA" id="ARBA00023015"/>
    </source>
</evidence>
<comment type="caution">
    <text evidence="6">The sequence shown here is derived from an EMBL/GenBank/DDBJ whole genome shotgun (WGS) entry which is preliminary data.</text>
</comment>
<accession>A0ABS6D1M2</accession>
<dbReference type="InterPro" id="IPR000847">
    <property type="entry name" value="LysR_HTH_N"/>
</dbReference>
<feature type="domain" description="HTH lysR-type" evidence="5">
    <location>
        <begin position="1"/>
        <end position="58"/>
    </location>
</feature>
<dbReference type="EMBL" id="JABACJ020000003">
    <property type="protein sequence ID" value="MBU3875230.1"/>
    <property type="molecule type" value="Genomic_DNA"/>
</dbReference>
<keyword evidence="7" id="KW-1185">Reference proteome</keyword>
<sequence>MTLRHLRIFLAVYQEMSITKASKKLHLAQPSVSLAIKELEEFYHIRLFDRINRRIFVTEKGEGFYDYASHIIDLFDEMENSMISPDMPLKISIGSSITIGSYIVPQTIAEFHKKYPACEVKVKIQNSQNIVQAVLKNELDLGLVEDKVQHEQLKAVPFMQDELYFVCGSHHPLAEEDSLTLEDICGYPFFMREPGSASREITDGLLKAHQQKANIQWESVSNQSLIRAVEVNPGITVLSGKLIEEEVKRGSVVILPVHPEAFIRNFTLIYHKKKFMTQALEALVSLF</sequence>